<evidence type="ECO:0000259" key="3">
    <source>
        <dbReference type="Pfam" id="PF00857"/>
    </source>
</evidence>
<dbReference type="InterPro" id="IPR000868">
    <property type="entry name" value="Isochorismatase-like_dom"/>
</dbReference>
<dbReference type="PANTHER" id="PTHR43540">
    <property type="entry name" value="PEROXYUREIDOACRYLATE/UREIDOACRYLATE AMIDOHYDROLASE-RELATED"/>
    <property type="match status" value="1"/>
</dbReference>
<dbReference type="PANTHER" id="PTHR43540:SF1">
    <property type="entry name" value="ISOCHORISMATASE HYDROLASE"/>
    <property type="match status" value="1"/>
</dbReference>
<dbReference type="Gene3D" id="3.40.50.850">
    <property type="entry name" value="Isochorismatase-like"/>
    <property type="match status" value="1"/>
</dbReference>
<evidence type="ECO:0000313" key="5">
    <source>
        <dbReference type="Proteomes" id="UP000761411"/>
    </source>
</evidence>
<comment type="caution">
    <text evidence="4">The sequence shown here is derived from an EMBL/GenBank/DDBJ whole genome shotgun (WGS) entry which is preliminary data.</text>
</comment>
<feature type="domain" description="Isochorismatase-like" evidence="3">
    <location>
        <begin position="9"/>
        <end position="181"/>
    </location>
</feature>
<dbReference type="AlphaFoldDB" id="A0A944GYC4"/>
<dbReference type="Proteomes" id="UP000761411">
    <property type="component" value="Unassembled WGS sequence"/>
</dbReference>
<dbReference type="InterPro" id="IPR036380">
    <property type="entry name" value="Isochorismatase-like_sf"/>
</dbReference>
<evidence type="ECO:0000256" key="2">
    <source>
        <dbReference type="ARBA" id="ARBA00022801"/>
    </source>
</evidence>
<dbReference type="EMBL" id="QTKX01000003">
    <property type="protein sequence ID" value="MBS8266589.1"/>
    <property type="molecule type" value="Genomic_DNA"/>
</dbReference>
<sequence>MIFTKNDPLIVIDVQKAFFHPAWGKRNNPDAEKNIEKLIGQWRNMGRPVIFVQHISKKNGDSFFYVENKEAVEFMEFIQPQKDDIVITKSVNSAFIGTDLHQILMDMKSEHIVITGLTTNHCVETTTRMAGNYGFNPVLVSDATATFDRKGINGEIFPGELIHAMTMANLNEEFAVIMDTESLLNEGILVK</sequence>
<name>A0A944GYC4_9BACI</name>
<comment type="similarity">
    <text evidence="1">Belongs to the isochorismatase family.</text>
</comment>
<dbReference type="InterPro" id="IPR050272">
    <property type="entry name" value="Isochorismatase-like_hydrls"/>
</dbReference>
<dbReference type="SUPFAM" id="SSF52499">
    <property type="entry name" value="Isochorismatase-like hydrolases"/>
    <property type="match status" value="1"/>
</dbReference>
<organism evidence="4 5">
    <name type="scientific">Mesobacillus boroniphilus</name>
    <dbReference type="NCBI Taxonomy" id="308892"/>
    <lineage>
        <taxon>Bacteria</taxon>
        <taxon>Bacillati</taxon>
        <taxon>Bacillota</taxon>
        <taxon>Bacilli</taxon>
        <taxon>Bacillales</taxon>
        <taxon>Bacillaceae</taxon>
        <taxon>Mesobacillus</taxon>
    </lineage>
</organism>
<keyword evidence="5" id="KW-1185">Reference proteome</keyword>
<accession>A0A944GYC4</accession>
<keyword evidence="2 4" id="KW-0378">Hydrolase</keyword>
<evidence type="ECO:0000313" key="4">
    <source>
        <dbReference type="EMBL" id="MBS8266589.1"/>
    </source>
</evidence>
<dbReference type="RefSeq" id="WP_213372011.1">
    <property type="nucleotide sequence ID" value="NZ_QTKX01000003.1"/>
</dbReference>
<proteinExistence type="inferred from homology"/>
<gene>
    <name evidence="4" type="ORF">DYI25_19380</name>
</gene>
<reference evidence="4 5" key="1">
    <citation type="journal article" date="2021" name="Microorganisms">
        <title>Bacterial Dimethylsulfoniopropionate Biosynthesis in the East China Sea.</title>
        <authorList>
            <person name="Liu J."/>
            <person name="Zhang Y."/>
            <person name="Liu J."/>
            <person name="Zhong H."/>
            <person name="Williams B.T."/>
            <person name="Zheng Y."/>
            <person name="Curson A.R.J."/>
            <person name="Sun C."/>
            <person name="Sun H."/>
            <person name="Song D."/>
            <person name="Wagner Mackenzie B."/>
            <person name="Bermejo Martinez A."/>
            <person name="Todd J.D."/>
            <person name="Zhang X.H."/>
        </authorList>
    </citation>
    <scope>NUCLEOTIDE SEQUENCE [LARGE SCALE GENOMIC DNA]</scope>
    <source>
        <strain evidence="4 5">ESS08</strain>
    </source>
</reference>
<evidence type="ECO:0000256" key="1">
    <source>
        <dbReference type="ARBA" id="ARBA00006336"/>
    </source>
</evidence>
<protein>
    <submittedName>
        <fullName evidence="4">Cysteine hydrolase</fullName>
    </submittedName>
</protein>
<dbReference type="Pfam" id="PF00857">
    <property type="entry name" value="Isochorismatase"/>
    <property type="match status" value="1"/>
</dbReference>
<dbReference type="CDD" id="cd01014">
    <property type="entry name" value="nicotinamidase_related"/>
    <property type="match status" value="1"/>
</dbReference>
<dbReference type="GO" id="GO:0016787">
    <property type="term" value="F:hydrolase activity"/>
    <property type="evidence" value="ECO:0007669"/>
    <property type="project" value="UniProtKB-KW"/>
</dbReference>